<protein>
    <recommendedName>
        <fullName evidence="3">Yeast cell wall synthesis Kre9/Knh1-like N-terminal domain-containing protein</fullName>
    </recommendedName>
</protein>
<gene>
    <name evidence="4" type="ORF">M378DRAFT_75513</name>
</gene>
<dbReference type="Proteomes" id="UP000054549">
    <property type="component" value="Unassembled WGS sequence"/>
</dbReference>
<keyword evidence="5" id="KW-1185">Reference proteome</keyword>
<sequence>MNTKLFVFSLFSLFALVFSLPIVIRDVYVPPILTPKAGDVWVIGEKRTVTWDTSNPPQSITNKIGEIYLREGDTTFLDSPLAQGFDILLGTMEVTVPNVTPGNDYMIVLMGDSGNWSPPFSIVSASS</sequence>
<evidence type="ECO:0000313" key="5">
    <source>
        <dbReference type="Proteomes" id="UP000054549"/>
    </source>
</evidence>
<evidence type="ECO:0000256" key="2">
    <source>
        <dbReference type="SAM" id="SignalP"/>
    </source>
</evidence>
<evidence type="ECO:0000313" key="4">
    <source>
        <dbReference type="EMBL" id="KIL66222.1"/>
    </source>
</evidence>
<feature type="chain" id="PRO_5002158249" description="Yeast cell wall synthesis Kre9/Knh1-like N-terminal domain-containing protein" evidence="2">
    <location>
        <begin position="20"/>
        <end position="127"/>
    </location>
</feature>
<reference evidence="4 5" key="1">
    <citation type="submission" date="2014-04" db="EMBL/GenBank/DDBJ databases">
        <title>Evolutionary Origins and Diversification of the Mycorrhizal Mutualists.</title>
        <authorList>
            <consortium name="DOE Joint Genome Institute"/>
            <consortium name="Mycorrhizal Genomics Consortium"/>
            <person name="Kohler A."/>
            <person name="Kuo A."/>
            <person name="Nagy L.G."/>
            <person name="Floudas D."/>
            <person name="Copeland A."/>
            <person name="Barry K.W."/>
            <person name="Cichocki N."/>
            <person name="Veneault-Fourrey C."/>
            <person name="LaButti K."/>
            <person name="Lindquist E.A."/>
            <person name="Lipzen A."/>
            <person name="Lundell T."/>
            <person name="Morin E."/>
            <person name="Murat C."/>
            <person name="Riley R."/>
            <person name="Ohm R."/>
            <person name="Sun H."/>
            <person name="Tunlid A."/>
            <person name="Henrissat B."/>
            <person name="Grigoriev I.V."/>
            <person name="Hibbett D.S."/>
            <person name="Martin F."/>
        </authorList>
    </citation>
    <scope>NUCLEOTIDE SEQUENCE [LARGE SCALE GENOMIC DNA]</scope>
    <source>
        <strain evidence="4 5">Koide BX008</strain>
    </source>
</reference>
<dbReference type="InParanoid" id="A0A0C2WWN8"/>
<proteinExistence type="predicted"/>
<dbReference type="Pfam" id="PF10342">
    <property type="entry name" value="Kre9_KNH"/>
    <property type="match status" value="1"/>
</dbReference>
<accession>A0A0C2WWN8</accession>
<evidence type="ECO:0000256" key="1">
    <source>
        <dbReference type="ARBA" id="ARBA00022729"/>
    </source>
</evidence>
<dbReference type="OrthoDB" id="2317741at2759"/>
<name>A0A0C2WWN8_AMAMK</name>
<dbReference type="HOGENOM" id="CLU_083660_2_1_1"/>
<keyword evidence="1 2" id="KW-0732">Signal</keyword>
<dbReference type="AlphaFoldDB" id="A0A0C2WWN8"/>
<evidence type="ECO:0000259" key="3">
    <source>
        <dbReference type="Pfam" id="PF10342"/>
    </source>
</evidence>
<dbReference type="EMBL" id="KN818237">
    <property type="protein sequence ID" value="KIL66222.1"/>
    <property type="molecule type" value="Genomic_DNA"/>
</dbReference>
<dbReference type="InterPro" id="IPR018466">
    <property type="entry name" value="Kre9/Knh1-like_N"/>
</dbReference>
<feature type="domain" description="Yeast cell wall synthesis Kre9/Knh1-like N-terminal" evidence="3">
    <location>
        <begin position="34"/>
        <end position="122"/>
    </location>
</feature>
<organism evidence="4 5">
    <name type="scientific">Amanita muscaria (strain Koide BX008)</name>
    <dbReference type="NCBI Taxonomy" id="946122"/>
    <lineage>
        <taxon>Eukaryota</taxon>
        <taxon>Fungi</taxon>
        <taxon>Dikarya</taxon>
        <taxon>Basidiomycota</taxon>
        <taxon>Agaricomycotina</taxon>
        <taxon>Agaricomycetes</taxon>
        <taxon>Agaricomycetidae</taxon>
        <taxon>Agaricales</taxon>
        <taxon>Pluteineae</taxon>
        <taxon>Amanitaceae</taxon>
        <taxon>Amanita</taxon>
    </lineage>
</organism>
<feature type="signal peptide" evidence="2">
    <location>
        <begin position="1"/>
        <end position="19"/>
    </location>
</feature>